<evidence type="ECO:0000313" key="3">
    <source>
        <dbReference type="Proteomes" id="UP000008827"/>
    </source>
</evidence>
<dbReference type="Gramene" id="KRH12891">
    <property type="protein sequence ID" value="KRH12891"/>
    <property type="gene ID" value="GLYMA_15G202400"/>
</dbReference>
<dbReference type="AlphaFoldDB" id="A0A0R0GD38"/>
<evidence type="ECO:0000313" key="1">
    <source>
        <dbReference type="EMBL" id="KRH12891.1"/>
    </source>
</evidence>
<reference evidence="1" key="3">
    <citation type="submission" date="2018-07" db="EMBL/GenBank/DDBJ databases">
        <title>WGS assembly of Glycine max.</title>
        <authorList>
            <person name="Schmutz J."/>
            <person name="Cannon S."/>
            <person name="Schlueter J."/>
            <person name="Ma J."/>
            <person name="Mitros T."/>
            <person name="Nelson W."/>
            <person name="Hyten D."/>
            <person name="Song Q."/>
            <person name="Thelen J."/>
            <person name="Cheng J."/>
            <person name="Xu D."/>
            <person name="Hellsten U."/>
            <person name="May G."/>
            <person name="Yu Y."/>
            <person name="Sakurai T."/>
            <person name="Umezawa T."/>
            <person name="Bhattacharyya M."/>
            <person name="Sandhu D."/>
            <person name="Valliyodan B."/>
            <person name="Lindquist E."/>
            <person name="Peto M."/>
            <person name="Grant D."/>
            <person name="Shu S."/>
            <person name="Goodstein D."/>
            <person name="Barry K."/>
            <person name="Futrell-Griggs M."/>
            <person name="Abernathy B."/>
            <person name="Du J."/>
            <person name="Tian Z."/>
            <person name="Zhu L."/>
            <person name="Gill N."/>
            <person name="Joshi T."/>
            <person name="Libault M."/>
            <person name="Sethuraman A."/>
            <person name="Zhang X."/>
            <person name="Shinozaki K."/>
            <person name="Nguyen H."/>
            <person name="Wing R."/>
            <person name="Cregan P."/>
            <person name="Specht J."/>
            <person name="Grimwood J."/>
            <person name="Rokhsar D."/>
            <person name="Stacey G."/>
            <person name="Shoemaker R."/>
            <person name="Jackson S."/>
        </authorList>
    </citation>
    <scope>NUCLEOTIDE SEQUENCE</scope>
    <source>
        <tissue evidence="1">Callus</tissue>
    </source>
</reference>
<dbReference type="EMBL" id="CM000848">
    <property type="protein sequence ID" value="KRH12891.1"/>
    <property type="molecule type" value="Genomic_DNA"/>
</dbReference>
<keyword evidence="3" id="KW-1185">Reference proteome</keyword>
<reference evidence="2" key="2">
    <citation type="submission" date="2018-02" db="UniProtKB">
        <authorList>
            <consortium name="EnsemblPlants"/>
        </authorList>
    </citation>
    <scope>IDENTIFICATION</scope>
    <source>
        <strain evidence="2">Williams 82</strain>
    </source>
</reference>
<accession>A0A0R0GD38</accession>
<proteinExistence type="predicted"/>
<sequence>MILSWLSDAFNNTIKYYRKPILHLKELEYVLQFASIWFDKRSCYCLKCQEFYGRTSFL</sequence>
<dbReference type="InParanoid" id="A0A0R0GD38"/>
<name>A0A0R0GD38_SOYBN</name>
<gene>
    <name evidence="1" type="ORF">GLYMA_15G202400</name>
</gene>
<dbReference type="Proteomes" id="UP000008827">
    <property type="component" value="Chromosome 15"/>
</dbReference>
<dbReference type="EnsemblPlants" id="KRH12891">
    <property type="protein sequence ID" value="KRH12891"/>
    <property type="gene ID" value="GLYMA_15G202400"/>
</dbReference>
<protein>
    <submittedName>
        <fullName evidence="1 2">Uncharacterized protein</fullName>
    </submittedName>
</protein>
<evidence type="ECO:0000313" key="2">
    <source>
        <dbReference type="EnsemblPlants" id="KRH12891"/>
    </source>
</evidence>
<organism evidence="1">
    <name type="scientific">Glycine max</name>
    <name type="common">Soybean</name>
    <name type="synonym">Glycine hispida</name>
    <dbReference type="NCBI Taxonomy" id="3847"/>
    <lineage>
        <taxon>Eukaryota</taxon>
        <taxon>Viridiplantae</taxon>
        <taxon>Streptophyta</taxon>
        <taxon>Embryophyta</taxon>
        <taxon>Tracheophyta</taxon>
        <taxon>Spermatophyta</taxon>
        <taxon>Magnoliopsida</taxon>
        <taxon>eudicotyledons</taxon>
        <taxon>Gunneridae</taxon>
        <taxon>Pentapetalae</taxon>
        <taxon>rosids</taxon>
        <taxon>fabids</taxon>
        <taxon>Fabales</taxon>
        <taxon>Fabaceae</taxon>
        <taxon>Papilionoideae</taxon>
        <taxon>50 kb inversion clade</taxon>
        <taxon>NPAAA clade</taxon>
        <taxon>indigoferoid/millettioid clade</taxon>
        <taxon>Phaseoleae</taxon>
        <taxon>Glycine</taxon>
        <taxon>Glycine subgen. Soja</taxon>
    </lineage>
</organism>
<reference evidence="1 2" key="1">
    <citation type="journal article" date="2010" name="Nature">
        <title>Genome sequence of the palaeopolyploid soybean.</title>
        <authorList>
            <person name="Schmutz J."/>
            <person name="Cannon S.B."/>
            <person name="Schlueter J."/>
            <person name="Ma J."/>
            <person name="Mitros T."/>
            <person name="Nelson W."/>
            <person name="Hyten D.L."/>
            <person name="Song Q."/>
            <person name="Thelen J.J."/>
            <person name="Cheng J."/>
            <person name="Xu D."/>
            <person name="Hellsten U."/>
            <person name="May G.D."/>
            <person name="Yu Y."/>
            <person name="Sakurai T."/>
            <person name="Umezawa T."/>
            <person name="Bhattacharyya M.K."/>
            <person name="Sandhu D."/>
            <person name="Valliyodan B."/>
            <person name="Lindquist E."/>
            <person name="Peto M."/>
            <person name="Grant D."/>
            <person name="Shu S."/>
            <person name="Goodstein D."/>
            <person name="Barry K."/>
            <person name="Futrell-Griggs M."/>
            <person name="Abernathy B."/>
            <person name="Du J."/>
            <person name="Tian Z."/>
            <person name="Zhu L."/>
            <person name="Gill N."/>
            <person name="Joshi T."/>
            <person name="Libault M."/>
            <person name="Sethuraman A."/>
            <person name="Zhang X.-C."/>
            <person name="Shinozaki K."/>
            <person name="Nguyen H.T."/>
            <person name="Wing R.A."/>
            <person name="Cregan P."/>
            <person name="Specht J."/>
            <person name="Grimwood J."/>
            <person name="Rokhsar D."/>
            <person name="Stacey G."/>
            <person name="Shoemaker R.C."/>
            <person name="Jackson S.A."/>
        </authorList>
    </citation>
    <scope>NUCLEOTIDE SEQUENCE [LARGE SCALE GENOMIC DNA]</scope>
    <source>
        <strain evidence="2">cv. Williams 82</strain>
        <tissue evidence="1">Callus</tissue>
    </source>
</reference>